<dbReference type="OrthoDB" id="2530523at2759"/>
<keyword evidence="3" id="KW-1185">Reference proteome</keyword>
<gene>
    <name evidence="2" type="ORF">HO173_006531</name>
</gene>
<dbReference type="EMBL" id="JACCJC010000025">
    <property type="protein sequence ID" value="KAF6235335.1"/>
    <property type="molecule type" value="Genomic_DNA"/>
</dbReference>
<feature type="compositionally biased region" description="Polar residues" evidence="1">
    <location>
        <begin position="1"/>
        <end position="21"/>
    </location>
</feature>
<reference evidence="2 3" key="1">
    <citation type="journal article" date="2020" name="Genomics">
        <title>Complete, high-quality genomes from long-read metagenomic sequencing of two wolf lichen thalli reveals enigmatic genome architecture.</title>
        <authorList>
            <person name="McKenzie S.K."/>
            <person name="Walston R.F."/>
            <person name="Allen J.L."/>
        </authorList>
    </citation>
    <scope>NUCLEOTIDE SEQUENCE [LARGE SCALE GENOMIC DNA]</scope>
    <source>
        <strain evidence="2">WasteWater2</strain>
    </source>
</reference>
<evidence type="ECO:0000313" key="3">
    <source>
        <dbReference type="Proteomes" id="UP000578531"/>
    </source>
</evidence>
<proteinExistence type="predicted"/>
<organism evidence="2 3">
    <name type="scientific">Letharia columbiana</name>
    <dbReference type="NCBI Taxonomy" id="112416"/>
    <lineage>
        <taxon>Eukaryota</taxon>
        <taxon>Fungi</taxon>
        <taxon>Dikarya</taxon>
        <taxon>Ascomycota</taxon>
        <taxon>Pezizomycotina</taxon>
        <taxon>Lecanoromycetes</taxon>
        <taxon>OSLEUM clade</taxon>
        <taxon>Lecanoromycetidae</taxon>
        <taxon>Lecanorales</taxon>
        <taxon>Lecanorineae</taxon>
        <taxon>Parmeliaceae</taxon>
        <taxon>Letharia</taxon>
    </lineage>
</organism>
<sequence>MAYQESSYGPRSTYAGPTNNAPHFPQSHQQHSHSHSQFYPNPYPHSNQSNASSPPLPSYTLPQPSEGQTYHSQRLPYGPNQIHNVGGLSTQPPMTAPDDHFKKPYLPQQQYMNHGQPPANFIDHQRQKSSSAVSELAPAQAYSGASTTPQRLHTSSSSYPPTSTMTVTAAPINPPSTQSTPTSEVPSQSADPALQPGGLSSLDQQRVDALLQVNNLLLQEVTILQKVGFKPSPQSPQQTAPPNTSSPQATPAPPTSAGDPTSTTQNQNNSVTKTNPTVSTPTMTTPTTATAPQQPSLNTKKYVEFMTRIKTNIMFLVSISDQAKDKPRLPYPSHLEAPPLWLNPGNEEGDRQLDLLREEYTRLRELWPDWKPEVRKPQVGGQPVQPGLQQGQQQMQQPPVQQQS</sequence>
<evidence type="ECO:0000256" key="1">
    <source>
        <dbReference type="SAM" id="MobiDB-lite"/>
    </source>
</evidence>
<feature type="compositionally biased region" description="Polar residues" evidence="1">
    <location>
        <begin position="44"/>
        <end position="53"/>
    </location>
</feature>
<feature type="region of interest" description="Disordered" evidence="1">
    <location>
        <begin position="367"/>
        <end position="404"/>
    </location>
</feature>
<feature type="compositionally biased region" description="Polar residues" evidence="1">
    <location>
        <begin position="81"/>
        <end position="93"/>
    </location>
</feature>
<feature type="region of interest" description="Disordered" evidence="1">
    <location>
        <begin position="1"/>
        <end position="200"/>
    </location>
</feature>
<accession>A0A8H6L4J1</accession>
<evidence type="ECO:0000313" key="2">
    <source>
        <dbReference type="EMBL" id="KAF6235335.1"/>
    </source>
</evidence>
<feature type="compositionally biased region" description="Low complexity" evidence="1">
    <location>
        <begin position="377"/>
        <end position="404"/>
    </location>
</feature>
<feature type="compositionally biased region" description="Polar residues" evidence="1">
    <location>
        <begin position="175"/>
        <end position="190"/>
    </location>
</feature>
<dbReference type="AlphaFoldDB" id="A0A8H6L4J1"/>
<feature type="compositionally biased region" description="Low complexity" evidence="1">
    <location>
        <begin position="231"/>
        <end position="295"/>
    </location>
</feature>
<feature type="compositionally biased region" description="Polar residues" evidence="1">
    <location>
        <begin position="143"/>
        <end position="153"/>
    </location>
</feature>
<dbReference type="RefSeq" id="XP_037164706.1">
    <property type="nucleotide sequence ID" value="XM_037308440.1"/>
</dbReference>
<feature type="region of interest" description="Disordered" evidence="1">
    <location>
        <begin position="229"/>
        <end position="295"/>
    </location>
</feature>
<comment type="caution">
    <text evidence="2">The sequence shown here is derived from an EMBL/GenBank/DDBJ whole genome shotgun (WGS) entry which is preliminary data.</text>
</comment>
<dbReference type="Proteomes" id="UP000578531">
    <property type="component" value="Unassembled WGS sequence"/>
</dbReference>
<name>A0A8H6L4J1_9LECA</name>
<feature type="compositionally biased region" description="Polar residues" evidence="1">
    <location>
        <begin position="60"/>
        <end position="72"/>
    </location>
</feature>
<protein>
    <submittedName>
        <fullName evidence="2">Uncharacterized protein</fullName>
    </submittedName>
</protein>
<feature type="compositionally biased region" description="Low complexity" evidence="1">
    <location>
        <begin position="154"/>
        <end position="168"/>
    </location>
</feature>
<dbReference type="GeneID" id="59288192"/>
<feature type="compositionally biased region" description="Basic and acidic residues" evidence="1">
    <location>
        <begin position="367"/>
        <end position="376"/>
    </location>
</feature>